<dbReference type="InterPro" id="IPR052402">
    <property type="entry name" value="ADCK_kinase"/>
</dbReference>
<name>A0A7S0PSU1_9STRA</name>
<accession>A0A7S0PSU1</accession>
<evidence type="ECO:0000259" key="1">
    <source>
        <dbReference type="Pfam" id="PF03109"/>
    </source>
</evidence>
<evidence type="ECO:0000313" key="2">
    <source>
        <dbReference type="EMBL" id="CAD8595207.1"/>
    </source>
</evidence>
<dbReference type="AlphaFoldDB" id="A0A7S0PSU1"/>
<dbReference type="SUPFAM" id="SSF56112">
    <property type="entry name" value="Protein kinase-like (PK-like)"/>
    <property type="match status" value="1"/>
</dbReference>
<dbReference type="GO" id="GO:0005739">
    <property type="term" value="C:mitochondrion"/>
    <property type="evidence" value="ECO:0007669"/>
    <property type="project" value="TreeGrafter"/>
</dbReference>
<dbReference type="InterPro" id="IPR004147">
    <property type="entry name" value="ABC1_dom"/>
</dbReference>
<dbReference type="InterPro" id="IPR011009">
    <property type="entry name" value="Kinase-like_dom_sf"/>
</dbReference>
<dbReference type="PANTHER" id="PTHR45890">
    <property type="entry name" value="AARF DOMAIN CONTAINING KINASE 2 (PREDICTED)"/>
    <property type="match status" value="1"/>
</dbReference>
<dbReference type="Gene3D" id="1.10.510.10">
    <property type="entry name" value="Transferase(Phosphotransferase) domain 1"/>
    <property type="match status" value="1"/>
</dbReference>
<dbReference type="Pfam" id="PF03109">
    <property type="entry name" value="ABC1"/>
    <property type="match status" value="1"/>
</dbReference>
<feature type="domain" description="ABC1 atypical kinase-like" evidence="1">
    <location>
        <begin position="4"/>
        <end position="70"/>
    </location>
</feature>
<organism evidence="2">
    <name type="scientific">Asterionellopsis glacialis</name>
    <dbReference type="NCBI Taxonomy" id="33640"/>
    <lineage>
        <taxon>Eukaryota</taxon>
        <taxon>Sar</taxon>
        <taxon>Stramenopiles</taxon>
        <taxon>Ochrophyta</taxon>
        <taxon>Bacillariophyta</taxon>
        <taxon>Fragilariophyceae</taxon>
        <taxon>Fragilariophycidae</taxon>
        <taxon>Fragilariales</taxon>
        <taxon>Fragilariaceae</taxon>
        <taxon>Asterionellopsis</taxon>
    </lineage>
</organism>
<dbReference type="EMBL" id="HBEX01000058">
    <property type="protein sequence ID" value="CAD8595207.1"/>
    <property type="molecule type" value="Transcribed_RNA"/>
</dbReference>
<proteinExistence type="predicted"/>
<sequence>MCNIGIRAVCKMLFVDNFMHGDLHPGNVFISAKDKKFVLLDVGIVAAYTDEDHDVIVNVLTGFIRSEGRKAGRYMIADSDKRLKSAGEASIDEEGFIDKIEEMVTKAKGEDYLMEHLGTYLSYICEAASKHHVMMNQSFVSSALTVKVLEGIALALDPSVEIWRVANPIILESEMKRKWSKASKQFVEYVSRTDLARMTGLDKHLEKIN</sequence>
<dbReference type="PANTHER" id="PTHR45890:SF1">
    <property type="entry name" value="AARF DOMAIN CONTAINING KINASE 2"/>
    <property type="match status" value="1"/>
</dbReference>
<reference evidence="2" key="1">
    <citation type="submission" date="2021-01" db="EMBL/GenBank/DDBJ databases">
        <authorList>
            <person name="Corre E."/>
            <person name="Pelletier E."/>
            <person name="Niang G."/>
            <person name="Scheremetjew M."/>
            <person name="Finn R."/>
            <person name="Kale V."/>
            <person name="Holt S."/>
            <person name="Cochrane G."/>
            <person name="Meng A."/>
            <person name="Brown T."/>
            <person name="Cohen L."/>
        </authorList>
    </citation>
    <scope>NUCLEOTIDE SEQUENCE</scope>
</reference>
<protein>
    <recommendedName>
        <fullName evidence="1">ABC1 atypical kinase-like domain-containing protein</fullName>
    </recommendedName>
</protein>
<gene>
    <name evidence="2" type="ORF">AGLA0713_LOCUS35</name>
</gene>